<feature type="compositionally biased region" description="Basic residues" evidence="1">
    <location>
        <begin position="11"/>
        <end position="56"/>
    </location>
</feature>
<dbReference type="KEGG" id="vg:80521844"/>
<name>A0A2Z5CL71_9VIRU</name>
<keyword evidence="3" id="KW-1185">Reference proteome</keyword>
<feature type="compositionally biased region" description="Polar residues" evidence="1">
    <location>
        <begin position="61"/>
        <end position="70"/>
    </location>
</feature>
<sequence>MARTWASIYRKPFRRTRPVRGGRTTRRSTKKRPTYRRKSRTMSKKRILNISSRKKRDTMAPIQQNGSSGTPAIGALNINGAPGNPGNATFVFWCATARDNTVAQGGAASSVYNPETRTATTCYMRGLKENVEMQTSTGIPWQWRRICFTYKDMTEVCATNNGGISGFYEGSNGYGRLMYNMFSSGSAADVKAYTALQTLLFRGTIGVDWNDYITAPIDTQRVGLKYDKTRVIQSGNANGMLRKYQMWHPMNKNLVYDDSEKGGADTAGYFSIGGKPGMGDFLVLDIFMPGKGSSSSDVLSFEATSTLYWHEK</sequence>
<feature type="region of interest" description="Disordered" evidence="1">
    <location>
        <begin position="1"/>
        <end position="74"/>
    </location>
</feature>
<dbReference type="EMBL" id="MG641205">
    <property type="protein sequence ID" value="AXB22625.1"/>
    <property type="molecule type" value="Genomic_DNA"/>
</dbReference>
<dbReference type="RefSeq" id="YP_010784600.1">
    <property type="nucleotide sequence ID" value="NC_075316.1"/>
</dbReference>
<reference evidence="2 3" key="1">
    <citation type="submission" date="2017-12" db="EMBL/GenBank/DDBJ databases">
        <title>Identification of diverse circular ssDNA viruses in faecal matter from lynx, moose and snowshoe hare inhabiting the San Juan Mountains in Colorado.</title>
        <authorList>
            <person name="Kraberger S."/>
            <person name="Ivan J."/>
            <person name="Newkirk E."/>
            <person name="Waits K."/>
            <person name="Crooks K."/>
            <person name="VandeWoude S."/>
            <person name="Varsani A."/>
        </authorList>
    </citation>
    <scope>NUCLEOTIDE SEQUENCE [LARGE SCALE GENOMIC DNA]</scope>
    <source>
        <strain evidence="2">MP111</strain>
    </source>
</reference>
<dbReference type="Proteomes" id="UP000272317">
    <property type="component" value="Segment"/>
</dbReference>
<evidence type="ECO:0000313" key="3">
    <source>
        <dbReference type="Proteomes" id="UP000272317"/>
    </source>
</evidence>
<protein>
    <submittedName>
        <fullName evidence="2">Capsid protein</fullName>
    </submittedName>
</protein>
<evidence type="ECO:0000313" key="2">
    <source>
        <dbReference type="EMBL" id="AXB22625.1"/>
    </source>
</evidence>
<dbReference type="GeneID" id="80521844"/>
<accession>A0A2Z5CL71</accession>
<evidence type="ECO:0000256" key="1">
    <source>
        <dbReference type="SAM" id="MobiDB-lite"/>
    </source>
</evidence>
<proteinExistence type="predicted"/>
<organism evidence="2 3">
    <name type="scientific">Alces alces faeces associated genomovirus MP111</name>
    <dbReference type="NCBI Taxonomy" id="2219111"/>
    <lineage>
        <taxon>Viruses</taxon>
        <taxon>Monodnaviria</taxon>
        <taxon>Shotokuvirae</taxon>
        <taxon>Cressdnaviricota</taxon>
        <taxon>Repensiviricetes</taxon>
        <taxon>Geplafuvirales</taxon>
        <taxon>Genomoviridae</taxon>
        <taxon>Gemycircularvirus</taxon>
        <taxon>Gemycircularvirus lepam1</taxon>
    </lineage>
</organism>